<keyword evidence="1" id="KW-0175">Coiled coil</keyword>
<organism evidence="3 4">
    <name type="scientific">Chenopodium quinoa</name>
    <name type="common">Quinoa</name>
    <dbReference type="NCBI Taxonomy" id="63459"/>
    <lineage>
        <taxon>Eukaryota</taxon>
        <taxon>Viridiplantae</taxon>
        <taxon>Streptophyta</taxon>
        <taxon>Embryophyta</taxon>
        <taxon>Tracheophyta</taxon>
        <taxon>Spermatophyta</taxon>
        <taxon>Magnoliopsida</taxon>
        <taxon>eudicotyledons</taxon>
        <taxon>Gunneridae</taxon>
        <taxon>Pentapetalae</taxon>
        <taxon>Caryophyllales</taxon>
        <taxon>Chenopodiaceae</taxon>
        <taxon>Chenopodioideae</taxon>
        <taxon>Atripliceae</taxon>
        <taxon>Chenopodium</taxon>
    </lineage>
</organism>
<evidence type="ECO:0000256" key="2">
    <source>
        <dbReference type="SAM" id="MobiDB-lite"/>
    </source>
</evidence>
<dbReference type="AlphaFoldDB" id="A0A803N7Y9"/>
<feature type="compositionally biased region" description="Basic residues" evidence="2">
    <location>
        <begin position="1"/>
        <end position="10"/>
    </location>
</feature>
<accession>A0A803N7Y9</accession>
<feature type="region of interest" description="Disordered" evidence="2">
    <location>
        <begin position="1"/>
        <end position="52"/>
    </location>
</feature>
<reference evidence="3" key="1">
    <citation type="journal article" date="2017" name="Nature">
        <title>The genome of Chenopodium quinoa.</title>
        <authorList>
            <person name="Jarvis D.E."/>
            <person name="Ho Y.S."/>
            <person name="Lightfoot D.J."/>
            <person name="Schmoeckel S.M."/>
            <person name="Li B."/>
            <person name="Borm T.J.A."/>
            <person name="Ohyanagi H."/>
            <person name="Mineta K."/>
            <person name="Michell C.T."/>
            <person name="Saber N."/>
            <person name="Kharbatia N.M."/>
            <person name="Rupper R.R."/>
            <person name="Sharp A.R."/>
            <person name="Dally N."/>
            <person name="Boughton B.A."/>
            <person name="Woo Y.H."/>
            <person name="Gao G."/>
            <person name="Schijlen E.G.W.M."/>
            <person name="Guo X."/>
            <person name="Momin A.A."/>
            <person name="Negrao S."/>
            <person name="Al-Babili S."/>
            <person name="Gehring C."/>
            <person name="Roessner U."/>
            <person name="Jung C."/>
            <person name="Murphy K."/>
            <person name="Arold S.T."/>
            <person name="Gojobori T."/>
            <person name="van der Linden C.G."/>
            <person name="van Loo E.N."/>
            <person name="Jellen E.N."/>
            <person name="Maughan P.J."/>
            <person name="Tester M."/>
        </authorList>
    </citation>
    <scope>NUCLEOTIDE SEQUENCE [LARGE SCALE GENOMIC DNA]</scope>
    <source>
        <strain evidence="3">cv. PI 614886</strain>
    </source>
</reference>
<feature type="compositionally biased region" description="Low complexity" evidence="2">
    <location>
        <begin position="83"/>
        <end position="92"/>
    </location>
</feature>
<feature type="coiled-coil region" evidence="1">
    <location>
        <begin position="236"/>
        <end position="263"/>
    </location>
</feature>
<dbReference type="EnsemblPlants" id="AUR62041893-RA">
    <property type="protein sequence ID" value="AUR62041893-RA:cds"/>
    <property type="gene ID" value="AUR62041893"/>
</dbReference>
<dbReference type="Gramene" id="AUR62041893-RA">
    <property type="protein sequence ID" value="AUR62041893-RA:cds"/>
    <property type="gene ID" value="AUR62041893"/>
</dbReference>
<feature type="compositionally biased region" description="Basic and acidic residues" evidence="2">
    <location>
        <begin position="94"/>
        <end position="106"/>
    </location>
</feature>
<keyword evidence="4" id="KW-1185">Reference proteome</keyword>
<evidence type="ECO:0000313" key="3">
    <source>
        <dbReference type="EnsemblPlants" id="AUR62041893-RA:cds"/>
    </source>
</evidence>
<protein>
    <submittedName>
        <fullName evidence="3">Uncharacterized protein</fullName>
    </submittedName>
</protein>
<dbReference type="PANTHER" id="PTHR47434">
    <property type="entry name" value="PROTEIN PTST HOMOLOG 3, CHLOROPLASTIC"/>
    <property type="match status" value="1"/>
</dbReference>
<dbReference type="PANTHER" id="PTHR47434:SF1">
    <property type="entry name" value="PROTEIN PTST HOMOLOG 2, CHLOROPLASTIC"/>
    <property type="match status" value="1"/>
</dbReference>
<feature type="compositionally biased region" description="Polar residues" evidence="2">
    <location>
        <begin position="108"/>
        <end position="122"/>
    </location>
</feature>
<feature type="region of interest" description="Disordered" evidence="2">
    <location>
        <begin position="306"/>
        <end position="325"/>
    </location>
</feature>
<reference evidence="3" key="2">
    <citation type="submission" date="2021-03" db="UniProtKB">
        <authorList>
            <consortium name="EnsemblPlants"/>
        </authorList>
    </citation>
    <scope>IDENTIFICATION</scope>
</reference>
<dbReference type="Proteomes" id="UP000596660">
    <property type="component" value="Unplaced"/>
</dbReference>
<evidence type="ECO:0000313" key="4">
    <source>
        <dbReference type="Proteomes" id="UP000596660"/>
    </source>
</evidence>
<evidence type="ECO:0000256" key="1">
    <source>
        <dbReference type="SAM" id="Coils"/>
    </source>
</evidence>
<name>A0A803N7Y9_CHEQI</name>
<feature type="region of interest" description="Disordered" evidence="2">
    <location>
        <begin position="83"/>
        <end position="122"/>
    </location>
</feature>
<proteinExistence type="predicted"/>
<sequence length="325" mass="36232">MEVVLRKKGKIGSVNEGRSGSNANGERPFEETSFLGDFSPAPSSSGRSLELAAEDESGIEGILNRLERQRNLSFGFKLGKNGTNVENVNGGTSDHNRSKGIRKDVDSSDPQISEPASLSQDRHLISSNGLNRSYSNRLSMKPDAWRSWSIQRDGFSDTEFEAQLVKLTSAKEGEYMEKLEEYKNKGIEINPNKVYLEVVGGQKKGKVYGLGSASQMYYKSDPASQLTTSSFTPSMISQLSSQVEELKKMAEENHNKVEESQKIAAESLKYAKEFVENHEIEKATWKKEKLAMQKTLQEMVSLVKQGYRPCKPPTPTVTRSRDTTK</sequence>